<dbReference type="RefSeq" id="WP_167940808.1">
    <property type="nucleotide sequence ID" value="NZ_JAATJA010000001.1"/>
</dbReference>
<dbReference type="Proteomes" id="UP000580856">
    <property type="component" value="Unassembled WGS sequence"/>
</dbReference>
<evidence type="ECO:0000313" key="1">
    <source>
        <dbReference type="EMBL" id="NJB67785.1"/>
    </source>
</evidence>
<dbReference type="EMBL" id="JAATJA010000001">
    <property type="protein sequence ID" value="NJB67785.1"/>
    <property type="molecule type" value="Genomic_DNA"/>
</dbReference>
<dbReference type="AlphaFoldDB" id="A0A846QQW9"/>
<accession>A0A846QQW9</accession>
<reference evidence="1 2" key="1">
    <citation type="submission" date="2020-03" db="EMBL/GenBank/DDBJ databases">
        <title>Genomic Encyclopedia of Type Strains, Phase IV (KMG-IV): sequencing the most valuable type-strain genomes for metagenomic binning, comparative biology and taxonomic classification.</title>
        <authorList>
            <person name="Goeker M."/>
        </authorList>
    </citation>
    <scope>NUCLEOTIDE SEQUENCE [LARGE SCALE GENOMIC DNA]</scope>
    <source>
        <strain evidence="1 2">DSM 24233</strain>
    </source>
</reference>
<sequence length="1001" mass="111418">MSTQKKSADNTFIDRISALYLKLLEEKQDEGEALRSITAFINKALKKVGLSLAADKLEERTQKIAKLAVARAQKAQAEMERRFWLMDVKVGKAGSGYTISFLPEVRIRNTPENRDKWENFLETLAPKTRMGADPKTGTIAILYREGEWLGNLMLADDVRSLHIQDDIHTVNGDLIARGARVVNAAFTASLTVKGDLHIHHELLRQDPPPLVIEGGLSLYGVKSPLGTPFTPEQLIKWGLRAGHRLSIRNDIFVLTPHEGATQSWELAGENVLSTYIWQTGQWRLVRRERIDAAAFDQIHARLSRICLMLGLGADFVAKSVSRTQENIDKIAFYLDLARTQMVKPPAPDDPALAAAASLIDKLARVRAPFSAPMINADTVSAAISEITDEEVTAAGELASRPRHKINEKLIQNDLKYITHLIDEDTDANDLLADGLTTARFLHVTFRSDDSRANLASVAGNIPDLFNGLAEQLSACQRISFERFLEAPGAALTHLRKLLAKDADAIANLDRIENEVRILKQTRPKELIRKVVSVPFTVEDKDFADDKALLNELFAMQKAELKDLPFDAERMVDLLIPRLSSYARERLDIIRAAWKGRPDPKRPMSSAIAEQLRELAPGELMPALRRLMLLVLETVRRYNALSVSPASDAEHGGKQVRAALPADVVMNIRGRLGRACLALGVGRSFIDDYADALVGNLLKLEYFLRIVLGEADAKNECLLDDSGRELTREVLKRFETIRNAAESGTVGDDLHEALKFLKDERLAELGMVLTRPRHLVDVETLRNDVATLRQLSESCLTIDKVFASPGRFLLFMNSCVESKEMKRTVSTFLKPVYFAIAELAKSSESLANLSLNDVLRTSCTVEEAMSRFGDEGDPEARKKLAAGLKQICSKGIADIISHMRKTRVENPPAELERDQEFVASLMAFENAPLDALGLDTRRTAILLLLSLDSFIAAELKRRFESGALEGKDAKSIIKALRADLEWRYAIIRAYNKLSTPAPKKRV</sequence>
<name>A0A846QQW9_9BACT</name>
<proteinExistence type="predicted"/>
<protein>
    <submittedName>
        <fullName evidence="1">Uncharacterized protein</fullName>
    </submittedName>
</protein>
<comment type="caution">
    <text evidence="1">The sequence shown here is derived from an EMBL/GenBank/DDBJ whole genome shotgun (WGS) entry which is preliminary data.</text>
</comment>
<organism evidence="1 2">
    <name type="scientific">Desulfobaculum xiamenense</name>
    <dbReference type="NCBI Taxonomy" id="995050"/>
    <lineage>
        <taxon>Bacteria</taxon>
        <taxon>Pseudomonadati</taxon>
        <taxon>Thermodesulfobacteriota</taxon>
        <taxon>Desulfovibrionia</taxon>
        <taxon>Desulfovibrionales</taxon>
        <taxon>Desulfovibrionaceae</taxon>
        <taxon>Desulfobaculum</taxon>
    </lineage>
</organism>
<gene>
    <name evidence="1" type="ORF">GGQ74_001425</name>
</gene>
<keyword evidence="2" id="KW-1185">Reference proteome</keyword>
<evidence type="ECO:0000313" key="2">
    <source>
        <dbReference type="Proteomes" id="UP000580856"/>
    </source>
</evidence>